<keyword evidence="8 10" id="KW-1133">Transmembrane helix</keyword>
<dbReference type="Pfam" id="PF00664">
    <property type="entry name" value="ABC_membrane"/>
    <property type="match status" value="2"/>
</dbReference>
<dbReference type="Proteomes" id="UP000013827">
    <property type="component" value="Unassembled WGS sequence"/>
</dbReference>
<evidence type="ECO:0000259" key="12">
    <source>
        <dbReference type="PROSITE" id="PS50893"/>
    </source>
</evidence>
<evidence type="ECO:0000256" key="1">
    <source>
        <dbReference type="ARBA" id="ARBA00004141"/>
    </source>
</evidence>
<dbReference type="STRING" id="2903.R1E268"/>
<dbReference type="PROSITE" id="PS50893">
    <property type="entry name" value="ABC_TRANSPORTER_2"/>
    <property type="match status" value="2"/>
</dbReference>
<evidence type="ECO:0000256" key="10">
    <source>
        <dbReference type="SAM" id="Phobius"/>
    </source>
</evidence>
<dbReference type="Gene3D" id="3.40.50.300">
    <property type="entry name" value="P-loop containing nucleotide triphosphate hydrolases"/>
    <property type="match status" value="2"/>
</dbReference>
<keyword evidence="3" id="KW-0813">Transport</keyword>
<dbReference type="CDD" id="cd03244">
    <property type="entry name" value="ABCC_MRP_domain2"/>
    <property type="match status" value="1"/>
</dbReference>
<protein>
    <submittedName>
        <fullName evidence="14">Uncharacterized protein</fullName>
    </submittedName>
</protein>
<dbReference type="eggNOG" id="KOG0054">
    <property type="taxonomic scope" value="Eukaryota"/>
</dbReference>
<dbReference type="InterPro" id="IPR027417">
    <property type="entry name" value="P-loop_NTPase"/>
</dbReference>
<dbReference type="InterPro" id="IPR044726">
    <property type="entry name" value="ABCC_6TM_D2"/>
</dbReference>
<dbReference type="GO" id="GO:0016887">
    <property type="term" value="F:ATP hydrolysis activity"/>
    <property type="evidence" value="ECO:0007669"/>
    <property type="project" value="InterPro"/>
</dbReference>
<dbReference type="InterPro" id="IPR050173">
    <property type="entry name" value="ABC_transporter_C-like"/>
</dbReference>
<comment type="similarity">
    <text evidence="2">Belongs to the ABC transporter superfamily. ABCC family. Conjugate transporter (TC 3.A.1.208) subfamily.</text>
</comment>
<keyword evidence="11" id="KW-0732">Signal</keyword>
<evidence type="ECO:0000256" key="11">
    <source>
        <dbReference type="SAM" id="SignalP"/>
    </source>
</evidence>
<accession>A0A0D3L0F2</accession>
<dbReference type="GO" id="GO:0016020">
    <property type="term" value="C:membrane"/>
    <property type="evidence" value="ECO:0007669"/>
    <property type="project" value="UniProtKB-SubCell"/>
</dbReference>
<dbReference type="SUPFAM" id="SSF52540">
    <property type="entry name" value="P-loop containing nucleoside triphosphate hydrolases"/>
    <property type="match status" value="2"/>
</dbReference>
<evidence type="ECO:0000256" key="9">
    <source>
        <dbReference type="ARBA" id="ARBA00023136"/>
    </source>
</evidence>
<dbReference type="PROSITE" id="PS00211">
    <property type="entry name" value="ABC_TRANSPORTER_1"/>
    <property type="match status" value="2"/>
</dbReference>
<dbReference type="InterPro" id="IPR036640">
    <property type="entry name" value="ABC1_TM_sf"/>
</dbReference>
<name>A0A0D3L0F2_EMIH1</name>
<dbReference type="InterPro" id="IPR017871">
    <property type="entry name" value="ABC_transporter-like_CS"/>
</dbReference>
<dbReference type="KEGG" id="ehx:EMIHUDRAFT_50800"/>
<evidence type="ECO:0000256" key="2">
    <source>
        <dbReference type="ARBA" id="ARBA00009726"/>
    </source>
</evidence>
<dbReference type="AlphaFoldDB" id="A0A0D3L0F2"/>
<feature type="domain" description="ABC transporter" evidence="12">
    <location>
        <begin position="157"/>
        <end position="386"/>
    </location>
</feature>
<dbReference type="PANTHER" id="PTHR24223">
    <property type="entry name" value="ATP-BINDING CASSETTE SUB-FAMILY C"/>
    <property type="match status" value="1"/>
</dbReference>
<dbReference type="PaxDb" id="2903-EOD41487"/>
<evidence type="ECO:0000256" key="3">
    <source>
        <dbReference type="ARBA" id="ARBA00022448"/>
    </source>
</evidence>
<evidence type="ECO:0000256" key="8">
    <source>
        <dbReference type="ARBA" id="ARBA00022989"/>
    </source>
</evidence>
<dbReference type="GO" id="GO:0005524">
    <property type="term" value="F:ATP binding"/>
    <property type="evidence" value="ECO:0007669"/>
    <property type="project" value="UniProtKB-KW"/>
</dbReference>
<keyword evidence="7" id="KW-0067">ATP-binding</keyword>
<evidence type="ECO:0000256" key="5">
    <source>
        <dbReference type="ARBA" id="ARBA00022737"/>
    </source>
</evidence>
<dbReference type="PROSITE" id="PS50929">
    <property type="entry name" value="ABC_TM1F"/>
    <property type="match status" value="2"/>
</dbReference>
<dbReference type="InterPro" id="IPR003439">
    <property type="entry name" value="ABC_transporter-like_ATP-bd"/>
</dbReference>
<proteinExistence type="inferred from homology"/>
<dbReference type="Pfam" id="PF00005">
    <property type="entry name" value="ABC_tran"/>
    <property type="match status" value="2"/>
</dbReference>
<dbReference type="SMART" id="SM00382">
    <property type="entry name" value="AAA"/>
    <property type="match status" value="2"/>
</dbReference>
<feature type="domain" description="ABC transmembrane type-1" evidence="13">
    <location>
        <begin position="450"/>
        <end position="727"/>
    </location>
</feature>
<feature type="signal peptide" evidence="11">
    <location>
        <begin position="1"/>
        <end position="20"/>
    </location>
</feature>
<dbReference type="EnsemblProtists" id="EOD41487">
    <property type="protein sequence ID" value="EOD41487"/>
    <property type="gene ID" value="EMIHUDRAFT_50800"/>
</dbReference>
<dbReference type="FunFam" id="1.20.1560.10:FF:000013">
    <property type="entry name" value="ABC transporter C family member 2"/>
    <property type="match status" value="1"/>
</dbReference>
<dbReference type="HOGENOM" id="CLU_000604_27_1_1"/>
<feature type="domain" description="ABC transmembrane type-1" evidence="13">
    <location>
        <begin position="1"/>
        <end position="142"/>
    </location>
</feature>
<keyword evidence="5" id="KW-0677">Repeat</keyword>
<dbReference type="InterPro" id="IPR011527">
    <property type="entry name" value="ABC1_TM_dom"/>
</dbReference>
<dbReference type="PANTHER" id="PTHR24223:SF456">
    <property type="entry name" value="MULTIDRUG RESISTANCE-ASSOCIATED PROTEIN LETHAL(2)03659"/>
    <property type="match status" value="1"/>
</dbReference>
<sequence>SFAAGFVLCLLLVPLQMRFSRRFGAIRRSVAAHSDRRVKLISQVITGARLVKVCAWEHAMDEMIGRARAEEVRGVQRANRLRAANESIYFVAPLLQGFCTFALHVWRGKALTPSMVVTTLVLFNTLQLHLTKFLALGIEFGSQAAVGARRIQVQTSVHSLRASWSNAAAPTAAPAASAASAPTVDGVSLSAAPGELLIVVGAVGAGKSSLLLSLLGELPGVEGTSLTRPRRPWVLSGTLRENITLRAPRFDGARYAAVVRACMLEDDIARMPFGDATVVGERGIALSGGQRARLGLARMAYRRADAYLIDDPLSAVDPHVGAQVFERLICGVLKGSLRLLVTHQMQYLAHAAVSRVIVLRSGAVVADAPLAALNPALPELDGIREAASHAAAAEPAAAMERRQRGGDRHGEGLEDASILVVSEEREVGSVTWRTYRTWAGAAGWRAALPAVCLMVGGQACATASLLYLPYWGSLPAEEQAAPRHSWLCAGLLLAAVLFAVVRSQLFFHIAVTASDKLHRCALQRLLRAPMVFYDSNPSGRLLNRFSKDIDFCDSMLPQTFHDTMQCVLMVTASVGLCIALAPGGTHSAALGGVWLHSVALGCRLRRFYLLGAREIKRLDAVSRSPMFALLSECLGGLATIRAFRIERDLLARFHTLHDANSRAFFHFVAGGRWLGFRLDMMSFALLATSCFAAVLSKAYGLAVSDNAGLVGAALLYVIQLAGLFQWAQTRLATQMVSVERLAAYHSLPQEAALVTDAPPPPEWPHAGEIIAHSVSMRYRQGLPLALRQVSFHIPACSLVGVVGRTGAGKSSLLAALFRLAEPHEGYLEIDGVRTDRLGLHELRPRLALIMQQPLLFSGSLRQNLDPLGEHDDRAMWAALRNASVEAVVRSLPEQLDANVVDNGGNFSQGERQCLCLARALLARTSVLIMDEATASVDNATDALIQSAVRRHFAGTVLMIAHRLLTIRDATQLLLMSGGALVQAGPPEALL</sequence>
<keyword evidence="4 10" id="KW-0812">Transmembrane</keyword>
<dbReference type="SUPFAM" id="SSF90123">
    <property type="entry name" value="ABC transporter transmembrane region"/>
    <property type="match status" value="2"/>
</dbReference>
<evidence type="ECO:0000313" key="14">
    <source>
        <dbReference type="EnsemblProtists" id="EOD41487"/>
    </source>
</evidence>
<evidence type="ECO:0000256" key="4">
    <source>
        <dbReference type="ARBA" id="ARBA00022692"/>
    </source>
</evidence>
<dbReference type="CDD" id="cd18580">
    <property type="entry name" value="ABC_6TM_ABCC_D2"/>
    <property type="match status" value="1"/>
</dbReference>
<dbReference type="FunFam" id="3.40.50.300:FF:000163">
    <property type="entry name" value="Multidrug resistance-associated protein member 4"/>
    <property type="match status" value="1"/>
</dbReference>
<dbReference type="OMA" id="MALFCTM"/>
<keyword evidence="15" id="KW-1185">Reference proteome</keyword>
<dbReference type="GeneID" id="17286757"/>
<dbReference type="RefSeq" id="XP_005793916.1">
    <property type="nucleotide sequence ID" value="XM_005793859.1"/>
</dbReference>
<evidence type="ECO:0000259" key="13">
    <source>
        <dbReference type="PROSITE" id="PS50929"/>
    </source>
</evidence>
<evidence type="ECO:0000256" key="7">
    <source>
        <dbReference type="ARBA" id="ARBA00022840"/>
    </source>
</evidence>
<reference evidence="14" key="2">
    <citation type="submission" date="2024-10" db="UniProtKB">
        <authorList>
            <consortium name="EnsemblProtists"/>
        </authorList>
    </citation>
    <scope>IDENTIFICATION</scope>
</reference>
<evidence type="ECO:0000313" key="15">
    <source>
        <dbReference type="Proteomes" id="UP000013827"/>
    </source>
</evidence>
<organism evidence="14 15">
    <name type="scientific">Emiliania huxleyi (strain CCMP1516)</name>
    <dbReference type="NCBI Taxonomy" id="280463"/>
    <lineage>
        <taxon>Eukaryota</taxon>
        <taxon>Haptista</taxon>
        <taxon>Haptophyta</taxon>
        <taxon>Prymnesiophyceae</taxon>
        <taxon>Isochrysidales</taxon>
        <taxon>Noelaerhabdaceae</taxon>
        <taxon>Emiliania</taxon>
    </lineage>
</organism>
<keyword evidence="6" id="KW-0547">Nucleotide-binding</keyword>
<feature type="transmembrane region" description="Helical" evidence="10">
    <location>
        <begin position="707"/>
        <end position="727"/>
    </location>
</feature>
<dbReference type="GO" id="GO:0140359">
    <property type="term" value="F:ABC-type transporter activity"/>
    <property type="evidence" value="ECO:0007669"/>
    <property type="project" value="InterPro"/>
</dbReference>
<evidence type="ECO:0000256" key="6">
    <source>
        <dbReference type="ARBA" id="ARBA00022741"/>
    </source>
</evidence>
<dbReference type="Gene3D" id="1.20.1560.10">
    <property type="entry name" value="ABC transporter type 1, transmembrane domain"/>
    <property type="match status" value="2"/>
</dbReference>
<feature type="chain" id="PRO_5044247020" evidence="11">
    <location>
        <begin position="21"/>
        <end position="990"/>
    </location>
</feature>
<keyword evidence="9 10" id="KW-0472">Membrane</keyword>
<dbReference type="InterPro" id="IPR003593">
    <property type="entry name" value="AAA+_ATPase"/>
</dbReference>
<feature type="domain" description="ABC transporter" evidence="12">
    <location>
        <begin position="771"/>
        <end position="990"/>
    </location>
</feature>
<reference evidence="15" key="1">
    <citation type="journal article" date="2013" name="Nature">
        <title>Pan genome of the phytoplankton Emiliania underpins its global distribution.</title>
        <authorList>
            <person name="Read B.A."/>
            <person name="Kegel J."/>
            <person name="Klute M.J."/>
            <person name="Kuo A."/>
            <person name="Lefebvre S.C."/>
            <person name="Maumus F."/>
            <person name="Mayer C."/>
            <person name="Miller J."/>
            <person name="Monier A."/>
            <person name="Salamov A."/>
            <person name="Young J."/>
            <person name="Aguilar M."/>
            <person name="Claverie J.M."/>
            <person name="Frickenhaus S."/>
            <person name="Gonzalez K."/>
            <person name="Herman E.K."/>
            <person name="Lin Y.C."/>
            <person name="Napier J."/>
            <person name="Ogata H."/>
            <person name="Sarno A.F."/>
            <person name="Shmutz J."/>
            <person name="Schroeder D."/>
            <person name="de Vargas C."/>
            <person name="Verret F."/>
            <person name="von Dassow P."/>
            <person name="Valentin K."/>
            <person name="Van de Peer Y."/>
            <person name="Wheeler G."/>
            <person name="Dacks J.B."/>
            <person name="Delwiche C.F."/>
            <person name="Dyhrman S.T."/>
            <person name="Glockner G."/>
            <person name="John U."/>
            <person name="Richards T."/>
            <person name="Worden A.Z."/>
            <person name="Zhang X."/>
            <person name="Grigoriev I.V."/>
            <person name="Allen A.E."/>
            <person name="Bidle K."/>
            <person name="Borodovsky M."/>
            <person name="Bowler C."/>
            <person name="Brownlee C."/>
            <person name="Cock J.M."/>
            <person name="Elias M."/>
            <person name="Gladyshev V.N."/>
            <person name="Groth M."/>
            <person name="Guda C."/>
            <person name="Hadaegh A."/>
            <person name="Iglesias-Rodriguez M.D."/>
            <person name="Jenkins J."/>
            <person name="Jones B.M."/>
            <person name="Lawson T."/>
            <person name="Leese F."/>
            <person name="Lindquist E."/>
            <person name="Lobanov A."/>
            <person name="Lomsadze A."/>
            <person name="Malik S.B."/>
            <person name="Marsh M.E."/>
            <person name="Mackinder L."/>
            <person name="Mock T."/>
            <person name="Mueller-Roeber B."/>
            <person name="Pagarete A."/>
            <person name="Parker M."/>
            <person name="Probert I."/>
            <person name="Quesneville H."/>
            <person name="Raines C."/>
            <person name="Rensing S.A."/>
            <person name="Riano-Pachon D.M."/>
            <person name="Richier S."/>
            <person name="Rokitta S."/>
            <person name="Shiraiwa Y."/>
            <person name="Soanes D.M."/>
            <person name="van der Giezen M."/>
            <person name="Wahlund T.M."/>
            <person name="Williams B."/>
            <person name="Wilson W."/>
            <person name="Wolfe G."/>
            <person name="Wurch L.L."/>
        </authorList>
    </citation>
    <scope>NUCLEOTIDE SEQUENCE</scope>
</reference>
<feature type="transmembrane region" description="Helical" evidence="10">
    <location>
        <begin position="674"/>
        <end position="695"/>
    </location>
</feature>
<comment type="subcellular location">
    <subcellularLocation>
        <location evidence="1">Membrane</location>
        <topology evidence="1">Multi-pass membrane protein</topology>
    </subcellularLocation>
</comment>